<dbReference type="EMBL" id="CP060636">
    <property type="protein sequence ID" value="QNM14259.1"/>
    <property type="molecule type" value="Genomic_DNA"/>
</dbReference>
<evidence type="ECO:0000259" key="13">
    <source>
        <dbReference type="PROSITE" id="PS50880"/>
    </source>
</evidence>
<dbReference type="Proteomes" id="UP000515856">
    <property type="component" value="Chromosome"/>
</dbReference>
<dbReference type="AlphaFoldDB" id="A0A7G9GTX7"/>
<evidence type="ECO:0000313" key="15">
    <source>
        <dbReference type="Proteomes" id="UP000515856"/>
    </source>
</evidence>
<keyword evidence="2 11" id="KW-0690">Ribosome biogenesis</keyword>
<comment type="function">
    <text evidence="11">Required for correct processing of both the 5' and 3' ends of 5S rRNA precursor. Cleaves both sides of a double-stranded region yielding mature 5S rRNA in one step.</text>
</comment>
<dbReference type="GO" id="GO:0043822">
    <property type="term" value="F:ribonuclease M5 activity"/>
    <property type="evidence" value="ECO:0007669"/>
    <property type="project" value="UniProtKB-UniRule"/>
</dbReference>
<gene>
    <name evidence="11 14" type="primary">rnmV</name>
    <name evidence="14" type="ORF">H9Q80_07130</name>
</gene>
<dbReference type="CDD" id="cd01027">
    <property type="entry name" value="TOPRIM_RNase_M5_like"/>
    <property type="match status" value="1"/>
</dbReference>
<dbReference type="NCBIfam" id="TIGR00334">
    <property type="entry name" value="5S_RNA_mat_M5"/>
    <property type="match status" value="1"/>
</dbReference>
<dbReference type="InterPro" id="IPR025156">
    <property type="entry name" value="RNase_M5_C"/>
</dbReference>
<evidence type="ECO:0000256" key="10">
    <source>
        <dbReference type="ARBA" id="ARBA00022884"/>
    </source>
</evidence>
<dbReference type="HAMAP" id="MF_01469">
    <property type="entry name" value="RNase_M5"/>
    <property type="match status" value="1"/>
</dbReference>
<dbReference type="PROSITE" id="PS50880">
    <property type="entry name" value="TOPRIM"/>
    <property type="match status" value="1"/>
</dbReference>
<evidence type="ECO:0000256" key="2">
    <source>
        <dbReference type="ARBA" id="ARBA00022517"/>
    </source>
</evidence>
<dbReference type="PANTHER" id="PTHR39156">
    <property type="entry name" value="RIBONUCLEASE M5"/>
    <property type="match status" value="1"/>
</dbReference>
<dbReference type="SMART" id="SM00493">
    <property type="entry name" value="TOPRIM"/>
    <property type="match status" value="1"/>
</dbReference>
<keyword evidence="1 11" id="KW-0963">Cytoplasm</keyword>
<keyword evidence="8 11" id="KW-0378">Hydrolase</keyword>
<dbReference type="Gene3D" id="3.40.1360.10">
    <property type="match status" value="1"/>
</dbReference>
<evidence type="ECO:0000256" key="3">
    <source>
        <dbReference type="ARBA" id="ARBA00022552"/>
    </source>
</evidence>
<comment type="catalytic activity">
    <reaction evidence="11">
        <text>Endonucleolytic cleavage of RNA, removing 21 and 42 nucleotides, respectively, from the 5'- and 3'-termini of a 5S-rRNA precursor.</text>
        <dbReference type="EC" id="3.1.26.8"/>
    </reaction>
</comment>
<keyword evidence="4 11" id="KW-0540">Nuclease</keyword>
<evidence type="ECO:0000256" key="6">
    <source>
        <dbReference type="ARBA" id="ARBA00022730"/>
    </source>
</evidence>
<evidence type="ECO:0000256" key="11">
    <source>
        <dbReference type="HAMAP-Rule" id="MF_01469"/>
    </source>
</evidence>
<dbReference type="GO" id="GO:0006364">
    <property type="term" value="P:rRNA processing"/>
    <property type="evidence" value="ECO:0007669"/>
    <property type="project" value="UniProtKB-UniRule"/>
</dbReference>
<dbReference type="GO" id="GO:0005737">
    <property type="term" value="C:cytoplasm"/>
    <property type="evidence" value="ECO:0007669"/>
    <property type="project" value="UniProtKB-SubCell"/>
</dbReference>
<keyword evidence="3 11" id="KW-0698">rRNA processing</keyword>
<evidence type="ECO:0000256" key="9">
    <source>
        <dbReference type="ARBA" id="ARBA00022842"/>
    </source>
</evidence>
<dbReference type="Pfam" id="PF13331">
    <property type="entry name" value="DUF4093"/>
    <property type="match status" value="1"/>
</dbReference>
<name>A0A7G9GTX7_9FIRM</name>
<organism evidence="14 15">
    <name type="scientific">[Eubacterium] hominis</name>
    <dbReference type="NCBI Taxonomy" id="2764325"/>
    <lineage>
        <taxon>Bacteria</taxon>
        <taxon>Bacillati</taxon>
        <taxon>Bacillota</taxon>
        <taxon>Erysipelotrichia</taxon>
        <taxon>Erysipelotrichales</taxon>
        <taxon>Erysipelotrichaceae</taxon>
        <taxon>Amedibacillus</taxon>
    </lineage>
</organism>
<dbReference type="FunFam" id="3.40.1360.10:FF:000006">
    <property type="entry name" value="Ribonuclease M5"/>
    <property type="match status" value="1"/>
</dbReference>
<keyword evidence="7 11" id="KW-0255">Endonuclease</keyword>
<protein>
    <recommendedName>
        <fullName evidence="11 12">Ribonuclease M5</fullName>
        <ecNumber evidence="11 12">3.1.26.8</ecNumber>
    </recommendedName>
    <alternativeName>
        <fullName evidence="11">RNase M5</fullName>
    </alternativeName>
    <alternativeName>
        <fullName evidence="11">Ribosomal RNA terminal maturase M5</fullName>
    </alternativeName>
</protein>
<dbReference type="KEGG" id="ehn:H9Q80_07130"/>
<feature type="domain" description="Toprim" evidence="13">
    <location>
        <begin position="6"/>
        <end position="92"/>
    </location>
</feature>
<dbReference type="Pfam" id="PF01751">
    <property type="entry name" value="Toprim"/>
    <property type="match status" value="1"/>
</dbReference>
<evidence type="ECO:0000313" key="14">
    <source>
        <dbReference type="EMBL" id="QNM14259.1"/>
    </source>
</evidence>
<comment type="subcellular location">
    <subcellularLocation>
        <location evidence="11">Cytoplasm</location>
    </subcellularLocation>
</comment>
<dbReference type="EC" id="3.1.26.8" evidence="11 12"/>
<dbReference type="GO" id="GO:0019843">
    <property type="term" value="F:rRNA binding"/>
    <property type="evidence" value="ECO:0007669"/>
    <property type="project" value="UniProtKB-KW"/>
</dbReference>
<evidence type="ECO:0000256" key="5">
    <source>
        <dbReference type="ARBA" id="ARBA00022723"/>
    </source>
</evidence>
<evidence type="ECO:0000256" key="1">
    <source>
        <dbReference type="ARBA" id="ARBA00022490"/>
    </source>
</evidence>
<keyword evidence="9" id="KW-0460">Magnesium</keyword>
<dbReference type="GO" id="GO:0046872">
    <property type="term" value="F:metal ion binding"/>
    <property type="evidence" value="ECO:0007669"/>
    <property type="project" value="UniProtKB-KW"/>
</dbReference>
<dbReference type="InterPro" id="IPR034141">
    <property type="entry name" value="TOPRIM_RNase_M5-like"/>
</dbReference>
<evidence type="ECO:0000256" key="8">
    <source>
        <dbReference type="ARBA" id="ARBA00022801"/>
    </source>
</evidence>
<evidence type="ECO:0000256" key="7">
    <source>
        <dbReference type="ARBA" id="ARBA00022759"/>
    </source>
</evidence>
<evidence type="ECO:0000256" key="12">
    <source>
        <dbReference type="NCBIfam" id="TIGR00334"/>
    </source>
</evidence>
<reference evidence="14 15" key="1">
    <citation type="submission" date="2020-08" db="EMBL/GenBank/DDBJ databases">
        <authorList>
            <person name="Liu C."/>
            <person name="Sun Q."/>
        </authorList>
    </citation>
    <scope>NUCLEOTIDE SEQUENCE [LARGE SCALE GENOMIC DNA]</scope>
    <source>
        <strain evidence="14 15">NSJ-61</strain>
    </source>
</reference>
<keyword evidence="15" id="KW-1185">Reference proteome</keyword>
<accession>A0A7G9GTX7</accession>
<dbReference type="InterPro" id="IPR006171">
    <property type="entry name" value="TOPRIM_dom"/>
</dbReference>
<proteinExistence type="inferred from homology"/>
<keyword evidence="6 11" id="KW-0699">rRNA-binding</keyword>
<dbReference type="InterPro" id="IPR004466">
    <property type="entry name" value="RNase_M5"/>
</dbReference>
<keyword evidence="5" id="KW-0479">Metal-binding</keyword>
<keyword evidence="10 11" id="KW-0694">RNA-binding</keyword>
<dbReference type="SUPFAM" id="SSF110455">
    <property type="entry name" value="Toprim domain"/>
    <property type="match status" value="1"/>
</dbReference>
<evidence type="ECO:0000256" key="4">
    <source>
        <dbReference type="ARBA" id="ARBA00022722"/>
    </source>
</evidence>
<sequence>MNMKIKEIIVCEGKNDTNVLQSYLECDTIETHGTSLGEEVFRQIEQAQKTRGVIIFTDPDHPGEQIRTAINQRIPGCKNAFIDVHKAKTPKKVGVEHANKQDILEALNNLMTYDEGLKETLSYEDYIDLGFQGRCDSGQRREEIARRLYLGKPNAKTLFKRLNMLQLDKAQIEKMLEESENKHE</sequence>
<dbReference type="PANTHER" id="PTHR39156:SF2">
    <property type="entry name" value="DNA PRIMASE (BACTERIAL TYPE) AND SMALL PRIMASE-LIKE PROTEINS"/>
    <property type="match status" value="1"/>
</dbReference>
<comment type="similarity">
    <text evidence="11">Belongs to the ribonuclease M5 family.</text>
</comment>